<name>A0A813M743_POLGL</name>
<gene>
    <name evidence="2" type="ORF">PGLA2088_LOCUS51032</name>
</gene>
<dbReference type="Gene3D" id="3.30.420.10">
    <property type="entry name" value="Ribonuclease H-like superfamily/Ribonuclease H"/>
    <property type="match status" value="1"/>
</dbReference>
<evidence type="ECO:0000313" key="2">
    <source>
        <dbReference type="EMBL" id="CAE8742573.1"/>
    </source>
</evidence>
<evidence type="ECO:0000256" key="1">
    <source>
        <dbReference type="SAM" id="MobiDB-lite"/>
    </source>
</evidence>
<evidence type="ECO:0000313" key="3">
    <source>
        <dbReference type="Proteomes" id="UP000626109"/>
    </source>
</evidence>
<dbReference type="EMBL" id="CAJNNW010037516">
    <property type="protein sequence ID" value="CAE8742573.1"/>
    <property type="molecule type" value="Genomic_DNA"/>
</dbReference>
<comment type="caution">
    <text evidence="2">The sequence shown here is derived from an EMBL/GenBank/DDBJ whole genome shotgun (WGS) entry which is preliminary data.</text>
</comment>
<dbReference type="Proteomes" id="UP000626109">
    <property type="component" value="Unassembled WGS sequence"/>
</dbReference>
<dbReference type="InterPro" id="IPR036397">
    <property type="entry name" value="RNaseH_sf"/>
</dbReference>
<feature type="compositionally biased region" description="Low complexity" evidence="1">
    <location>
        <begin position="977"/>
        <end position="1003"/>
    </location>
</feature>
<dbReference type="SUPFAM" id="SSF53098">
    <property type="entry name" value="Ribonuclease H-like"/>
    <property type="match status" value="1"/>
</dbReference>
<dbReference type="GO" id="GO:0003676">
    <property type="term" value="F:nucleic acid binding"/>
    <property type="evidence" value="ECO:0007669"/>
    <property type="project" value="InterPro"/>
</dbReference>
<feature type="compositionally biased region" description="Polar residues" evidence="1">
    <location>
        <begin position="967"/>
        <end position="976"/>
    </location>
</feature>
<dbReference type="InterPro" id="IPR012337">
    <property type="entry name" value="RNaseH-like_sf"/>
</dbReference>
<feature type="region of interest" description="Disordered" evidence="1">
    <location>
        <begin position="951"/>
        <end position="1036"/>
    </location>
</feature>
<reference evidence="2" key="1">
    <citation type="submission" date="2021-02" db="EMBL/GenBank/DDBJ databases">
        <authorList>
            <person name="Dougan E. K."/>
            <person name="Rhodes N."/>
            <person name="Thang M."/>
            <person name="Chan C."/>
        </authorList>
    </citation>
    <scope>NUCLEOTIDE SEQUENCE</scope>
</reference>
<sequence>MATSFPQDYFGPRGYGSAKGKTLPKWEDFEEEHAVEIDMLKLDIDLPKLTGEMLSKAAKKRRIGAVGGLDAWRTCEFRILPPEVLDPLAEILEDAENGAGIPDVILKILQPLIDKGEGPAPLKQRGIGLLSVVHAAYASARNVTLHQHVALAFPTEIVGGMNGRTASEHIIATSLVYGAAAAGLQHCVGLFLDRIKRFDLLLKQILLPLMKRVGIPMGIINYLECLTGNMVRMFVLGKWVGEPWQAVNGWCQGCAITVYACNLLFSVLNFRLRNATPNVRSCQFVDDQSIDAPFQFRAELVKANTEVMLFHDRCGQDCNEKKTNSTGTDEAGRKWVAMALPMYKVAVHIEGLGVDINTTATRCSPVMTSRFEKTIPHYEKIGNLPVTRRDKAELVAAKCATNYSWGAAVAIAPAKVIAAQRSATTRAVWGSARKLMCVQLVLTFIYKGHQIDAEQVMPYVALTEIFRFLRQAPSYHELWDEIFTARSEHRRKSGDSVEVVFHVCDAIKWKWNSPFEFELPNGATLRILEASVGRIQHTLRQALRVAQWKCIPHVNGGEMKRGRKDMLGVGDSDIDTAATMALYRGSTPCKKVRGFLFQAQKFLGHPITPWEAANLASLIVGPTLHRRRLFAMSRPNKGFAKDPICMFCGLEDEECSHMWLGECIHDPSKCDVPVVKAPWHKYVTETVAKAAPCMINCGIKLVDPTLQEMTCALEREASEAASSLPMVPDPTLGGVQCSWEEGYLIAWGDGAAIFVGLPLIQRAGFSLFFALNHHSNLKARVVGPDQTNIRGELCAMVTFAKIATCKSWGRSDCEWVVLRLNILLRSKSVKCPSRWDHADLFNVFLSLENVRKQQREGGWLRYSWVKGHAEEDDIRKGRSTDLDRWGNDHADKLAGKGALMHTVTGPMTEEYLESVRVTILYQALMLKKWLARAEHMKLHGITVFDINEDEAEEPEAEEIEGAGAGASTPTASQRTDSYSAGASASTPTASQRAGSYGAGASASTTPIASQRADPQQALVVTEEGAPEAEEEAGGIGRGWHQRFRNWPDFCWGKPAAGDKGIILGPKSMMPLKVNSTPAFDGEQISLWCLPSSGTSRTSSGCRTCSAPMWSSRWTCMLAASRSQTRRWFPNPQKSWACACGA</sequence>
<protein>
    <submittedName>
        <fullName evidence="2">Uncharacterized protein</fullName>
    </submittedName>
</protein>
<accession>A0A813M743</accession>
<dbReference type="AlphaFoldDB" id="A0A813M743"/>
<organism evidence="2 3">
    <name type="scientific">Polarella glacialis</name>
    <name type="common">Dinoflagellate</name>
    <dbReference type="NCBI Taxonomy" id="89957"/>
    <lineage>
        <taxon>Eukaryota</taxon>
        <taxon>Sar</taxon>
        <taxon>Alveolata</taxon>
        <taxon>Dinophyceae</taxon>
        <taxon>Suessiales</taxon>
        <taxon>Suessiaceae</taxon>
        <taxon>Polarella</taxon>
    </lineage>
</organism>
<feature type="compositionally biased region" description="Acidic residues" evidence="1">
    <location>
        <begin position="951"/>
        <end position="960"/>
    </location>
</feature>
<proteinExistence type="predicted"/>